<dbReference type="PROSITE" id="PS51352">
    <property type="entry name" value="THIOREDOXIN_2"/>
    <property type="match status" value="1"/>
</dbReference>
<dbReference type="RefSeq" id="WP_230742168.1">
    <property type="nucleotide sequence ID" value="NZ_PGCK01000008.1"/>
</dbReference>
<dbReference type="PANTHER" id="PTHR42852">
    <property type="entry name" value="THIOL:DISULFIDE INTERCHANGE PROTEIN DSBE"/>
    <property type="match status" value="1"/>
</dbReference>
<evidence type="ECO:0000259" key="1">
    <source>
        <dbReference type="PROSITE" id="PS51352"/>
    </source>
</evidence>
<reference evidence="2 3" key="1">
    <citation type="submission" date="2017-11" db="EMBL/GenBank/DDBJ databases">
        <title>Isolation and Characterization of Family Methanocellaceae Species from Potential Methane Hydrate Area Offshore Southwestern Taiwan.</title>
        <authorList>
            <person name="Zhang W.-L."/>
            <person name="Chen W.-C."/>
            <person name="Lai M.-C."/>
            <person name="Chen S.-C."/>
        </authorList>
    </citation>
    <scope>NUCLEOTIDE SEQUENCE [LARGE SCALE GENOMIC DNA]</scope>
    <source>
        <strain evidence="2 3">CWC-04</strain>
    </source>
</reference>
<dbReference type="GO" id="GO:0016209">
    <property type="term" value="F:antioxidant activity"/>
    <property type="evidence" value="ECO:0007669"/>
    <property type="project" value="InterPro"/>
</dbReference>
<accession>A0AAP2RDI0</accession>
<dbReference type="InterPro" id="IPR013766">
    <property type="entry name" value="Thioredoxin_domain"/>
</dbReference>
<dbReference type="Pfam" id="PF00578">
    <property type="entry name" value="AhpC-TSA"/>
    <property type="match status" value="1"/>
</dbReference>
<dbReference type="SUPFAM" id="SSF52833">
    <property type="entry name" value="Thioredoxin-like"/>
    <property type="match status" value="1"/>
</dbReference>
<evidence type="ECO:0000313" key="3">
    <source>
        <dbReference type="Proteomes" id="UP001320159"/>
    </source>
</evidence>
<gene>
    <name evidence="2" type="ORF">CUJ83_09905</name>
</gene>
<feature type="domain" description="Thioredoxin" evidence="1">
    <location>
        <begin position="8"/>
        <end position="155"/>
    </location>
</feature>
<organism evidence="2 3">
    <name type="scientific">Methanooceanicella nereidis</name>
    <dbReference type="NCBI Taxonomy" id="2052831"/>
    <lineage>
        <taxon>Archaea</taxon>
        <taxon>Methanobacteriati</taxon>
        <taxon>Methanobacteriota</taxon>
        <taxon>Stenosarchaea group</taxon>
        <taxon>Methanomicrobia</taxon>
        <taxon>Methanocellales</taxon>
        <taxon>Methanocellaceae</taxon>
        <taxon>Methanooceanicella</taxon>
    </lineage>
</organism>
<dbReference type="AlphaFoldDB" id="A0AAP2RDI0"/>
<dbReference type="Gene3D" id="3.40.30.10">
    <property type="entry name" value="Glutaredoxin"/>
    <property type="match status" value="1"/>
</dbReference>
<protein>
    <submittedName>
        <fullName evidence="2">Peroxiredoxin</fullName>
    </submittedName>
</protein>
<dbReference type="PANTHER" id="PTHR42852:SF13">
    <property type="entry name" value="PROTEIN DIPZ"/>
    <property type="match status" value="1"/>
</dbReference>
<name>A0AAP2RDI0_9EURY</name>
<proteinExistence type="predicted"/>
<dbReference type="InterPro" id="IPR036249">
    <property type="entry name" value="Thioredoxin-like_sf"/>
</dbReference>
<evidence type="ECO:0000313" key="2">
    <source>
        <dbReference type="EMBL" id="MCD1295313.1"/>
    </source>
</evidence>
<dbReference type="Proteomes" id="UP001320159">
    <property type="component" value="Unassembled WGS sequence"/>
</dbReference>
<dbReference type="InterPro" id="IPR000866">
    <property type="entry name" value="AhpC/TSA"/>
</dbReference>
<dbReference type="InterPro" id="IPR050553">
    <property type="entry name" value="Thioredoxin_ResA/DsbE_sf"/>
</dbReference>
<comment type="caution">
    <text evidence="2">The sequence shown here is derived from an EMBL/GenBank/DDBJ whole genome shotgun (WGS) entry which is preliminary data.</text>
</comment>
<dbReference type="EMBL" id="PGCK01000008">
    <property type="protein sequence ID" value="MCD1295313.1"/>
    <property type="molecule type" value="Genomic_DNA"/>
</dbReference>
<sequence>MYKMVLRLDIGDNAENFSLKDQNGKDFSLMDLIGKHNIFLTFYTGGYDENALKFLNSLKETYPDLKKLDTEVVAITPELENKVKNTVNRVHLPFTVLSDPELSVSKQYDVYDPVSNWTYPAAFLINKEGVIEYSFRGASSPNTPYLRYIMDKLQQMVK</sequence>
<keyword evidence="3" id="KW-1185">Reference proteome</keyword>
<dbReference type="GO" id="GO:0016491">
    <property type="term" value="F:oxidoreductase activity"/>
    <property type="evidence" value="ECO:0007669"/>
    <property type="project" value="InterPro"/>
</dbReference>